<evidence type="ECO:0000313" key="2">
    <source>
        <dbReference type="EMBL" id="CAK0815343.1"/>
    </source>
</evidence>
<keyword evidence="1" id="KW-0175">Coiled coil</keyword>
<keyword evidence="3" id="KW-1185">Reference proteome</keyword>
<dbReference type="Proteomes" id="UP001189429">
    <property type="component" value="Unassembled WGS sequence"/>
</dbReference>
<dbReference type="EMBL" id="CAUYUJ010005891">
    <property type="protein sequence ID" value="CAK0815343.1"/>
    <property type="molecule type" value="Genomic_DNA"/>
</dbReference>
<organism evidence="2 3">
    <name type="scientific">Prorocentrum cordatum</name>
    <dbReference type="NCBI Taxonomy" id="2364126"/>
    <lineage>
        <taxon>Eukaryota</taxon>
        <taxon>Sar</taxon>
        <taxon>Alveolata</taxon>
        <taxon>Dinophyceae</taxon>
        <taxon>Prorocentrales</taxon>
        <taxon>Prorocentraceae</taxon>
        <taxon>Prorocentrum</taxon>
    </lineage>
</organism>
<sequence length="564" mass="62460">MVGIVLAIIGQLADSPPKVHSEFDIKGYVDSTTAHVLAAIVPRELRRAGNHSAHISPIAVKTSAVQSHCVGARCNDNAKQIEAHDQRIDHFEKQRALFTNEKSPVDALSSQGMPTIAARRVNAPIGALKIANREWGRIVVEDAQDLPEDLHVAEDKNPSQIRKELALMWARKAIQVNREPLVIRRPLSFPIKFEESSRQIAKPAGPEEFLALATSSTHPCTRQSAHEPGLRCRGFPRRSFEPGFEGGPVDVNVDGPWHMSFAGAPQGRPVPRAFSNLDGVWIQKKVGAAVAESAAALDLLLLAAWQIFLCLALNQSYTRPSDRSRVRRLPQWTWCSTPVGRETLGNCLPLALRRGAQCLAPSATSMVSGSRWRWKIKLKSRLVVRRRRPGQLGSKGHSHGIVRECSDNLGVCISQIAAFEMRAARERPVKGRAARECRPVRVDWARLPAGMGGVRARGAAEVSRREIRQKFIKTEVHPLMEELAVDYYAAAPPPEDIVKHLIQSLVRRKSLPEPPSGELDDSALEKAQALVEQLHNLKQEKARLLEELANPQPLEDGKKKRVVR</sequence>
<comment type="caution">
    <text evidence="2">The sequence shown here is derived from an EMBL/GenBank/DDBJ whole genome shotgun (WGS) entry which is preliminary data.</text>
</comment>
<proteinExistence type="predicted"/>
<protein>
    <submittedName>
        <fullName evidence="2">Uncharacterized protein</fullName>
    </submittedName>
</protein>
<feature type="coiled-coil region" evidence="1">
    <location>
        <begin position="520"/>
        <end position="547"/>
    </location>
</feature>
<accession>A0ABN9R8X1</accession>
<reference evidence="2" key="1">
    <citation type="submission" date="2023-10" db="EMBL/GenBank/DDBJ databases">
        <authorList>
            <person name="Chen Y."/>
            <person name="Shah S."/>
            <person name="Dougan E. K."/>
            <person name="Thang M."/>
            <person name="Chan C."/>
        </authorList>
    </citation>
    <scope>NUCLEOTIDE SEQUENCE [LARGE SCALE GENOMIC DNA]</scope>
</reference>
<evidence type="ECO:0000256" key="1">
    <source>
        <dbReference type="SAM" id="Coils"/>
    </source>
</evidence>
<evidence type="ECO:0000313" key="3">
    <source>
        <dbReference type="Proteomes" id="UP001189429"/>
    </source>
</evidence>
<gene>
    <name evidence="2" type="ORF">PCOR1329_LOCUS18659</name>
</gene>
<name>A0ABN9R8X1_9DINO</name>